<dbReference type="AlphaFoldDB" id="A0A255E7P6"/>
<organism evidence="2 3">
    <name type="scientific">Parenemella sanctibonifatiensis</name>
    <dbReference type="NCBI Taxonomy" id="2016505"/>
    <lineage>
        <taxon>Bacteria</taxon>
        <taxon>Bacillati</taxon>
        <taxon>Actinomycetota</taxon>
        <taxon>Actinomycetes</taxon>
        <taxon>Propionibacteriales</taxon>
        <taxon>Propionibacteriaceae</taxon>
        <taxon>Parenemella</taxon>
    </lineage>
</organism>
<gene>
    <name evidence="2" type="ORF">CGZ92_11570</name>
</gene>
<dbReference type="GO" id="GO:0045017">
    <property type="term" value="P:glycerolipid biosynthetic process"/>
    <property type="evidence" value="ECO:0007669"/>
    <property type="project" value="InterPro"/>
</dbReference>
<evidence type="ECO:0000313" key="3">
    <source>
        <dbReference type="Proteomes" id="UP000216533"/>
    </source>
</evidence>
<dbReference type="EMBL" id="NMVI01000025">
    <property type="protein sequence ID" value="OYN85412.1"/>
    <property type="molecule type" value="Genomic_DNA"/>
</dbReference>
<accession>A0A255E7P6</accession>
<comment type="caution">
    <text evidence="2">The sequence shown here is derived from an EMBL/GenBank/DDBJ whole genome shotgun (WGS) entry which is preliminary data.</text>
</comment>
<protein>
    <recommendedName>
        <fullName evidence="1">O-acyltransferase WSD1-like N-terminal domain-containing protein</fullName>
    </recommendedName>
</protein>
<reference evidence="2 3" key="1">
    <citation type="submission" date="2017-07" db="EMBL/GenBank/DDBJ databases">
        <title>Draft whole genome sequences of clinical Proprionibacteriaceae strains.</title>
        <authorList>
            <person name="Bernier A.-M."/>
            <person name="Bernard K."/>
            <person name="Domingo M.-C."/>
        </authorList>
    </citation>
    <scope>NUCLEOTIDE SEQUENCE [LARGE SCALE GENOMIC DNA]</scope>
    <source>
        <strain evidence="2 3">NML 160184</strain>
    </source>
</reference>
<dbReference type="GO" id="GO:0004144">
    <property type="term" value="F:diacylglycerol O-acyltransferase activity"/>
    <property type="evidence" value="ECO:0007669"/>
    <property type="project" value="InterPro"/>
</dbReference>
<dbReference type="Pfam" id="PF03007">
    <property type="entry name" value="WS_DGAT_cat"/>
    <property type="match status" value="1"/>
</dbReference>
<name>A0A255E7P6_9ACTN</name>
<dbReference type="InterPro" id="IPR004255">
    <property type="entry name" value="O-acyltransferase_WSD1_N"/>
</dbReference>
<evidence type="ECO:0000313" key="2">
    <source>
        <dbReference type="EMBL" id="OYN85412.1"/>
    </source>
</evidence>
<feature type="domain" description="O-acyltransferase WSD1-like N-terminal" evidence="1">
    <location>
        <begin position="26"/>
        <end position="203"/>
    </location>
</feature>
<sequence>MDLLARSAHRPASVLTAMLLDEIPTDLTPRISQRLDYVPRYRQLPRSAGLGVHRWRDDPGFTVSRQLHRAEVGTAEDLRTELQELLGRPWPTDRPLWRAEVVKGEGTAALVLDSHPALVDGHDTVELSQVLLETEPAPGVAIPSAWEPEPMPEGETEFTASLIGGWRDPETLMATAASGLRGLAGRLRGTPPPVAEVRPRLSLAGVPKATLAAACKATGATAEQVLLASVTAAGGRGRRLNFPRSHADDGSTSALGLDLAPQVVVLPDESMPHAALRQVRPLRPTGIDVDALRALPGCVAGTVHAMALRSDVTGPRSDILLSWAPSGDAERWFLGRQKVRAMYAAPVVGGRTGVGICEDHRRLTVTVVSSDDIDLEADDVVAAVRRLAEPE</sequence>
<proteinExistence type="predicted"/>
<dbReference type="Proteomes" id="UP000216533">
    <property type="component" value="Unassembled WGS sequence"/>
</dbReference>
<evidence type="ECO:0000259" key="1">
    <source>
        <dbReference type="Pfam" id="PF03007"/>
    </source>
</evidence>